<reference evidence="3 4" key="1">
    <citation type="submission" date="2023-10" db="EMBL/GenBank/DDBJ databases">
        <title>Chromosome-scale genome assembly provides insights into flower coloration mechanisms of Canna indica.</title>
        <authorList>
            <person name="Li C."/>
        </authorList>
    </citation>
    <scope>NUCLEOTIDE SEQUENCE [LARGE SCALE GENOMIC DNA]</scope>
    <source>
        <tissue evidence="3">Flower</tissue>
    </source>
</reference>
<dbReference type="GO" id="GO:0042026">
    <property type="term" value="P:protein refolding"/>
    <property type="evidence" value="ECO:0007669"/>
    <property type="project" value="InterPro"/>
</dbReference>
<keyword evidence="4" id="KW-1185">Reference proteome</keyword>
<dbReference type="Gene3D" id="1.10.560.10">
    <property type="entry name" value="GroEL-like equatorial domain"/>
    <property type="match status" value="1"/>
</dbReference>
<dbReference type="PANTHER" id="PTHR45633">
    <property type="entry name" value="60 KDA HEAT SHOCK PROTEIN, MITOCHONDRIAL"/>
    <property type="match status" value="1"/>
</dbReference>
<evidence type="ECO:0000256" key="1">
    <source>
        <dbReference type="ARBA" id="ARBA00006607"/>
    </source>
</evidence>
<evidence type="ECO:0000256" key="2">
    <source>
        <dbReference type="ARBA" id="ARBA00023186"/>
    </source>
</evidence>
<dbReference type="InterPro" id="IPR027409">
    <property type="entry name" value="GroEL-like_apical_dom_sf"/>
</dbReference>
<dbReference type="EMBL" id="CP136892">
    <property type="protein sequence ID" value="WOL00047.1"/>
    <property type="molecule type" value="Genomic_DNA"/>
</dbReference>
<name>A0AAQ3K4M7_9LILI</name>
<keyword evidence="2" id="KW-0143">Chaperone</keyword>
<dbReference type="GO" id="GO:0140662">
    <property type="term" value="F:ATP-dependent protein folding chaperone"/>
    <property type="evidence" value="ECO:0007669"/>
    <property type="project" value="InterPro"/>
</dbReference>
<dbReference type="InterPro" id="IPR001844">
    <property type="entry name" value="Cpn60/GroEL"/>
</dbReference>
<dbReference type="SUPFAM" id="SSF48592">
    <property type="entry name" value="GroEL equatorial domain-like"/>
    <property type="match status" value="1"/>
</dbReference>
<evidence type="ECO:0000313" key="3">
    <source>
        <dbReference type="EMBL" id="WOL00047.1"/>
    </source>
</evidence>
<accession>A0AAQ3K4M7</accession>
<comment type="similarity">
    <text evidence="1">Belongs to the chaperonin (HSP60) family.</text>
</comment>
<organism evidence="3 4">
    <name type="scientific">Canna indica</name>
    <name type="common">Indian-shot</name>
    <dbReference type="NCBI Taxonomy" id="4628"/>
    <lineage>
        <taxon>Eukaryota</taxon>
        <taxon>Viridiplantae</taxon>
        <taxon>Streptophyta</taxon>
        <taxon>Embryophyta</taxon>
        <taxon>Tracheophyta</taxon>
        <taxon>Spermatophyta</taxon>
        <taxon>Magnoliopsida</taxon>
        <taxon>Liliopsida</taxon>
        <taxon>Zingiberales</taxon>
        <taxon>Cannaceae</taxon>
        <taxon>Canna</taxon>
    </lineage>
</organism>
<sequence>MEGDPGAKLAETGKRWPLVFASYGPWPKSKDIAFDQSSRSSFDARVEKLANAVGVTLGLECGVRHELFNFKMKAASKTNDSAGDGTTTATVLAREIMKLGLSSVTSGANSVSIKKGIDKIIDPGYISRQLVTNPEKLLVDFENAKVLVTDQKISTIKEIIPLLEKTTQLRAPLLIIAEVVNKLRHDHCDFNCAQFQAKDLGLLIENVSVEQLGTARKITISQNSTTLIADAASEDEIQARIAQLKRELAEMGLDL</sequence>
<dbReference type="AlphaFoldDB" id="A0AAQ3K4M7"/>
<dbReference type="Gene3D" id="3.50.7.10">
    <property type="entry name" value="GroEL"/>
    <property type="match status" value="2"/>
</dbReference>
<dbReference type="InterPro" id="IPR027413">
    <property type="entry name" value="GROEL-like_equatorial_sf"/>
</dbReference>
<protein>
    <submittedName>
        <fullName evidence="3">Uncharacterized protein</fullName>
    </submittedName>
</protein>
<gene>
    <name evidence="3" type="ORF">Cni_G08760</name>
</gene>
<dbReference type="Proteomes" id="UP001327560">
    <property type="component" value="Chromosome 3"/>
</dbReference>
<proteinExistence type="inferred from homology"/>
<evidence type="ECO:0000313" key="4">
    <source>
        <dbReference type="Proteomes" id="UP001327560"/>
    </source>
</evidence>
<dbReference type="SUPFAM" id="SSF52029">
    <property type="entry name" value="GroEL apical domain-like"/>
    <property type="match status" value="1"/>
</dbReference>